<keyword evidence="2" id="KW-1185">Reference proteome</keyword>
<dbReference type="RefSeq" id="WP_265164452.1">
    <property type="nucleotide sequence ID" value="NZ_CP069620.1"/>
</dbReference>
<reference evidence="1" key="1">
    <citation type="submission" date="2021-02" db="EMBL/GenBank/DDBJ databases">
        <title>Salinimicrobium sp. nov. isolated from seawater in Tongyeong, Republic of Korea.</title>
        <authorList>
            <person name="Lee S.-J."/>
        </authorList>
    </citation>
    <scope>NUCLEOTIDE SEQUENCE</scope>
    <source>
        <strain evidence="1">HN-2-9-2</strain>
    </source>
</reference>
<dbReference type="EMBL" id="CP069620">
    <property type="protein sequence ID" value="UZH56037.1"/>
    <property type="molecule type" value="Genomic_DNA"/>
</dbReference>
<protein>
    <submittedName>
        <fullName evidence="1">Uncharacterized protein</fullName>
    </submittedName>
</protein>
<sequence>MNKEFRISTGEELIQLMETQNLNSTQICEILYRALILFADETKPPEVLIQEFKEYWKRFKHTKERPLFLGLDLNVIEPLEQE</sequence>
<accession>A0ABY6NT03</accession>
<organism evidence="1 2">
    <name type="scientific">Salinimicrobium tongyeongense</name>
    <dbReference type="NCBI Taxonomy" id="2809707"/>
    <lineage>
        <taxon>Bacteria</taxon>
        <taxon>Pseudomonadati</taxon>
        <taxon>Bacteroidota</taxon>
        <taxon>Flavobacteriia</taxon>
        <taxon>Flavobacteriales</taxon>
        <taxon>Flavobacteriaceae</taxon>
        <taxon>Salinimicrobium</taxon>
    </lineage>
</organism>
<gene>
    <name evidence="1" type="ORF">JRG66_03975</name>
</gene>
<evidence type="ECO:0000313" key="1">
    <source>
        <dbReference type="EMBL" id="UZH56037.1"/>
    </source>
</evidence>
<proteinExistence type="predicted"/>
<dbReference type="Proteomes" id="UP001163981">
    <property type="component" value="Chromosome"/>
</dbReference>
<name>A0ABY6NT03_9FLAO</name>
<evidence type="ECO:0000313" key="2">
    <source>
        <dbReference type="Proteomes" id="UP001163981"/>
    </source>
</evidence>